<dbReference type="AlphaFoldDB" id="A0A8H3IX63"/>
<dbReference type="Proteomes" id="UP000664521">
    <property type="component" value="Unassembled WGS sequence"/>
</dbReference>
<feature type="compositionally biased region" description="Basic and acidic residues" evidence="1">
    <location>
        <begin position="290"/>
        <end position="302"/>
    </location>
</feature>
<reference evidence="2" key="1">
    <citation type="submission" date="2021-03" db="EMBL/GenBank/DDBJ databases">
        <authorList>
            <person name="Tagirdzhanova G."/>
        </authorList>
    </citation>
    <scope>NUCLEOTIDE SEQUENCE</scope>
</reference>
<accession>A0A8H3IX63</accession>
<proteinExistence type="predicted"/>
<organism evidence="2 3">
    <name type="scientific">Heterodermia speciosa</name>
    <dbReference type="NCBI Taxonomy" id="116794"/>
    <lineage>
        <taxon>Eukaryota</taxon>
        <taxon>Fungi</taxon>
        <taxon>Dikarya</taxon>
        <taxon>Ascomycota</taxon>
        <taxon>Pezizomycotina</taxon>
        <taxon>Lecanoromycetes</taxon>
        <taxon>OSLEUM clade</taxon>
        <taxon>Lecanoromycetidae</taxon>
        <taxon>Caliciales</taxon>
        <taxon>Physciaceae</taxon>
        <taxon>Heterodermia</taxon>
    </lineage>
</organism>
<evidence type="ECO:0000313" key="2">
    <source>
        <dbReference type="EMBL" id="CAF9936473.1"/>
    </source>
</evidence>
<evidence type="ECO:0000256" key="1">
    <source>
        <dbReference type="SAM" id="MobiDB-lite"/>
    </source>
</evidence>
<evidence type="ECO:0000313" key="3">
    <source>
        <dbReference type="Proteomes" id="UP000664521"/>
    </source>
</evidence>
<gene>
    <name evidence="2" type="ORF">HETSPECPRED_010343</name>
</gene>
<comment type="caution">
    <text evidence="2">The sequence shown here is derived from an EMBL/GenBank/DDBJ whole genome shotgun (WGS) entry which is preliminary data.</text>
</comment>
<sequence length="860" mass="97278">MAEVLAVAGGFASFAHATEYLVKGSLALRRMIKDVKSAPKDIEKLIDELEILKDIVKGIDETIQRTPDAGLKTRINDVTKAARKGCVRIASELNAILTEYETGIQKAGVKGFWEKVKVVKEKQSVATILGEIERAKTTLVVAQQNVSSIVAQSQTEILTTSLDLARTNRSEISNKIETSLDQTRETLQISKATEPQIQRSVALQHQAIGAQAKILAQLVQVSDAQGQGLGQILQSLEIARGSGVEISAKSSSVFDQGQAILTISQTTQQAVADSERRLRDEIMEMKEMLAKPRPASREEQRLADTGSQEALKTQISVPTSQDSETTFELAPQSSSSLRRGTRWKETLHTWQRYTRYLSIESVTRVGVVDTVSHAYSPTETRVTVRSTLPFFKRAVEYTTLGTTWDPLYEGKLRVFRVYTRDSAIYKALTSFDFDETRRLFLSGEASPFMESEDGYSLIDSLVEGLRGRLRYQFGDLEISNATKLFQFLVDVEGRGAARIGRWSFRYILMNVLRDTRDFELPNQFIHLIISNASENLLGGISSYVDLDNAQHPTIKIIIQQNIWPVDLDFQGIVEFPSPNPKYRRGIEENQRLMLEDPNGDRLSRLLSTATTYNPLGRCSLESGDEKPVCSLLDIASKTRKIDIKECCKARLRILLSMPDCHRLMESETMEFEKSTSVQSEQPTDSYEFRQYIGRCAIRNHCRSLLEEVLHDIGWEDFEINDFFDRETFYCVPEFLDGQIVFETSRQTLGKFASDLCEGAYTQYSEREIKGLAYHLVFILNHRASGEYYIYKANNLKKTIEAARMAYLARQTPGCWPGEEKITLVPGIDFEIMWTCSREIMLGYHFIAHDEAEDHCITLWA</sequence>
<evidence type="ECO:0008006" key="4">
    <source>
        <dbReference type="Google" id="ProtNLM"/>
    </source>
</evidence>
<name>A0A8H3IX63_9LECA</name>
<feature type="compositionally biased region" description="Polar residues" evidence="1">
    <location>
        <begin position="305"/>
        <end position="333"/>
    </location>
</feature>
<protein>
    <recommendedName>
        <fullName evidence="4">Fungal N-terminal domain-containing protein</fullName>
    </recommendedName>
</protein>
<dbReference type="EMBL" id="CAJPDS010000092">
    <property type="protein sequence ID" value="CAF9936473.1"/>
    <property type="molecule type" value="Genomic_DNA"/>
</dbReference>
<feature type="region of interest" description="Disordered" evidence="1">
    <location>
        <begin position="290"/>
        <end position="333"/>
    </location>
</feature>
<keyword evidence="3" id="KW-1185">Reference proteome</keyword>
<dbReference type="OrthoDB" id="3200163at2759"/>